<dbReference type="PRINTS" id="PR00344">
    <property type="entry name" value="BCTRLSENSOR"/>
</dbReference>
<comment type="catalytic activity">
    <reaction evidence="1">
        <text>ATP + protein L-histidine = ADP + protein N-phospho-L-histidine.</text>
        <dbReference type="EC" id="2.7.13.3"/>
    </reaction>
</comment>
<dbReference type="CDD" id="cd00075">
    <property type="entry name" value="HATPase"/>
    <property type="match status" value="1"/>
</dbReference>
<keyword evidence="5" id="KW-0597">Phosphoprotein</keyword>
<dbReference type="InterPro" id="IPR003660">
    <property type="entry name" value="HAMP_dom"/>
</dbReference>
<dbReference type="GO" id="GO:0000155">
    <property type="term" value="F:phosphorelay sensor kinase activity"/>
    <property type="evidence" value="ECO:0007669"/>
    <property type="project" value="InterPro"/>
</dbReference>
<dbReference type="CDD" id="cd00082">
    <property type="entry name" value="HisKA"/>
    <property type="match status" value="1"/>
</dbReference>
<dbReference type="PROSITE" id="PS50885">
    <property type="entry name" value="HAMP"/>
    <property type="match status" value="1"/>
</dbReference>
<organism evidence="18 19">
    <name type="scientific">Oceanobacillus limi</name>
    <dbReference type="NCBI Taxonomy" id="930131"/>
    <lineage>
        <taxon>Bacteria</taxon>
        <taxon>Bacillati</taxon>
        <taxon>Bacillota</taxon>
        <taxon>Bacilli</taxon>
        <taxon>Bacillales</taxon>
        <taxon>Bacillaceae</taxon>
        <taxon>Oceanobacillus</taxon>
    </lineage>
</organism>
<dbReference type="InterPro" id="IPR050398">
    <property type="entry name" value="HssS/ArlS-like"/>
</dbReference>
<evidence type="ECO:0000256" key="7">
    <source>
        <dbReference type="ARBA" id="ARBA00022692"/>
    </source>
</evidence>
<keyword evidence="14" id="KW-0175">Coiled coil</keyword>
<dbReference type="EC" id="2.7.13.3" evidence="3"/>
<dbReference type="SUPFAM" id="SSF55874">
    <property type="entry name" value="ATPase domain of HSP90 chaperone/DNA topoisomerase II/histidine kinase"/>
    <property type="match status" value="1"/>
</dbReference>
<dbReference type="PANTHER" id="PTHR45528:SF1">
    <property type="entry name" value="SENSOR HISTIDINE KINASE CPXA"/>
    <property type="match status" value="1"/>
</dbReference>
<dbReference type="GO" id="GO:0005886">
    <property type="term" value="C:plasma membrane"/>
    <property type="evidence" value="ECO:0007669"/>
    <property type="project" value="UniProtKB-SubCell"/>
</dbReference>
<evidence type="ECO:0000256" key="8">
    <source>
        <dbReference type="ARBA" id="ARBA00022741"/>
    </source>
</evidence>
<keyword evidence="7 15" id="KW-0812">Transmembrane</keyword>
<feature type="domain" description="HAMP" evidence="17">
    <location>
        <begin position="80"/>
        <end position="132"/>
    </location>
</feature>
<dbReference type="InterPro" id="IPR003661">
    <property type="entry name" value="HisK_dim/P_dom"/>
</dbReference>
<protein>
    <recommendedName>
        <fullName evidence="3">histidine kinase</fullName>
        <ecNumber evidence="3">2.7.13.3</ecNumber>
    </recommendedName>
</protein>
<dbReference type="Gene3D" id="6.10.340.10">
    <property type="match status" value="1"/>
</dbReference>
<feature type="domain" description="Histidine kinase" evidence="16">
    <location>
        <begin position="147"/>
        <end position="367"/>
    </location>
</feature>
<dbReference type="SMART" id="SM00304">
    <property type="entry name" value="HAMP"/>
    <property type="match status" value="1"/>
</dbReference>
<feature type="transmembrane region" description="Helical" evidence="15">
    <location>
        <begin position="55"/>
        <end position="79"/>
    </location>
</feature>
<dbReference type="Proteomes" id="UP000198618">
    <property type="component" value="Unassembled WGS sequence"/>
</dbReference>
<keyword evidence="11 15" id="KW-1133">Transmembrane helix</keyword>
<dbReference type="Gene3D" id="3.30.565.10">
    <property type="entry name" value="Histidine kinase-like ATPase, C-terminal domain"/>
    <property type="match status" value="1"/>
</dbReference>
<dbReference type="STRING" id="930131.SAMN05216389_104147"/>
<evidence type="ECO:0000256" key="10">
    <source>
        <dbReference type="ARBA" id="ARBA00022840"/>
    </source>
</evidence>
<keyword evidence="9 18" id="KW-0418">Kinase</keyword>
<keyword evidence="6" id="KW-0808">Transferase</keyword>
<dbReference type="InterPro" id="IPR036097">
    <property type="entry name" value="HisK_dim/P_sf"/>
</dbReference>
<evidence type="ECO:0000313" key="18">
    <source>
        <dbReference type="EMBL" id="SET00810.1"/>
    </source>
</evidence>
<dbReference type="AlphaFoldDB" id="A0A1I0B374"/>
<keyword evidence="8" id="KW-0547">Nucleotide-binding</keyword>
<keyword evidence="10" id="KW-0067">ATP-binding</keyword>
<dbReference type="Pfam" id="PF02518">
    <property type="entry name" value="HATPase_c"/>
    <property type="match status" value="1"/>
</dbReference>
<dbReference type="InterPro" id="IPR036890">
    <property type="entry name" value="HATPase_C_sf"/>
</dbReference>
<dbReference type="PROSITE" id="PS50109">
    <property type="entry name" value="HIS_KIN"/>
    <property type="match status" value="1"/>
</dbReference>
<evidence type="ECO:0000256" key="4">
    <source>
        <dbReference type="ARBA" id="ARBA00022475"/>
    </source>
</evidence>
<keyword evidence="12" id="KW-0902">Two-component regulatory system</keyword>
<dbReference type="FunFam" id="3.30.565.10:FF:000006">
    <property type="entry name" value="Sensor histidine kinase WalK"/>
    <property type="match status" value="1"/>
</dbReference>
<dbReference type="Pfam" id="PF00672">
    <property type="entry name" value="HAMP"/>
    <property type="match status" value="1"/>
</dbReference>
<keyword evidence="19" id="KW-1185">Reference proteome</keyword>
<dbReference type="InterPro" id="IPR005467">
    <property type="entry name" value="His_kinase_dom"/>
</dbReference>
<feature type="transmembrane region" description="Helical" evidence="15">
    <location>
        <begin position="21"/>
        <end position="43"/>
    </location>
</feature>
<dbReference type="Gene3D" id="1.10.287.130">
    <property type="match status" value="1"/>
</dbReference>
<accession>A0A1I0B374</accession>
<comment type="subcellular location">
    <subcellularLocation>
        <location evidence="2">Cell membrane</location>
        <topology evidence="2">Multi-pass membrane protein</topology>
    </subcellularLocation>
</comment>
<name>A0A1I0B374_9BACI</name>
<evidence type="ECO:0000256" key="14">
    <source>
        <dbReference type="SAM" id="Coils"/>
    </source>
</evidence>
<dbReference type="EMBL" id="FOHE01000004">
    <property type="protein sequence ID" value="SET00810.1"/>
    <property type="molecule type" value="Genomic_DNA"/>
</dbReference>
<dbReference type="Pfam" id="PF00512">
    <property type="entry name" value="HisKA"/>
    <property type="match status" value="1"/>
</dbReference>
<dbReference type="InterPro" id="IPR003594">
    <property type="entry name" value="HATPase_dom"/>
</dbReference>
<sequence>MKEVVLVTIKRRLVLSNIAMIIIPVVSFFLIEIIMGFVLFYLFKSDLNDRNMELFLSLRFISLLIILILTNGLLTYFVARSIIRPVDKLTYAAKQISDGNLNYRIDKTGKDELGQLSETFETMRRKLKEAEELQYRYEENRKELIASISHDLKTPMTSIKGYVNGIRDGVANTPEKIDRYMETIYAKANDMDRLIDELFLYSKLDLHQVPFHYETINLQLYLSDFVEELAFDLDENGELDFSYDSSKSYFVRADQEKLRRVLTNIIQNSLKYMDKEQKRIQVSLLDEDTSQVTVRIDDNGSGIQEDAIPFIFDRFYRTDTSRNSTTGGSGLGLAIAKRIIEEQGGKIWAESKIGIGTSVYFTLPKASEKS</sequence>
<evidence type="ECO:0000259" key="16">
    <source>
        <dbReference type="PROSITE" id="PS50109"/>
    </source>
</evidence>
<gene>
    <name evidence="18" type="ORF">SAMN05216389_104147</name>
</gene>
<reference evidence="18 19" key="1">
    <citation type="submission" date="2016-10" db="EMBL/GenBank/DDBJ databases">
        <authorList>
            <person name="de Groot N.N."/>
        </authorList>
    </citation>
    <scope>NUCLEOTIDE SEQUENCE [LARGE SCALE GENOMIC DNA]</scope>
    <source>
        <strain evidence="18 19">IBRC-M 10780</strain>
    </source>
</reference>
<keyword evidence="13 15" id="KW-0472">Membrane</keyword>
<proteinExistence type="predicted"/>
<evidence type="ECO:0000256" key="3">
    <source>
        <dbReference type="ARBA" id="ARBA00012438"/>
    </source>
</evidence>
<evidence type="ECO:0000313" key="19">
    <source>
        <dbReference type="Proteomes" id="UP000198618"/>
    </source>
</evidence>
<evidence type="ECO:0000256" key="12">
    <source>
        <dbReference type="ARBA" id="ARBA00023012"/>
    </source>
</evidence>
<dbReference type="SUPFAM" id="SSF47384">
    <property type="entry name" value="Homodimeric domain of signal transducing histidine kinase"/>
    <property type="match status" value="1"/>
</dbReference>
<dbReference type="PANTHER" id="PTHR45528">
    <property type="entry name" value="SENSOR HISTIDINE KINASE CPXA"/>
    <property type="match status" value="1"/>
</dbReference>
<dbReference type="SUPFAM" id="SSF158472">
    <property type="entry name" value="HAMP domain-like"/>
    <property type="match status" value="1"/>
</dbReference>
<evidence type="ECO:0000256" key="13">
    <source>
        <dbReference type="ARBA" id="ARBA00023136"/>
    </source>
</evidence>
<evidence type="ECO:0000256" key="1">
    <source>
        <dbReference type="ARBA" id="ARBA00000085"/>
    </source>
</evidence>
<feature type="coiled-coil region" evidence="14">
    <location>
        <begin position="113"/>
        <end position="147"/>
    </location>
</feature>
<evidence type="ECO:0000256" key="11">
    <source>
        <dbReference type="ARBA" id="ARBA00022989"/>
    </source>
</evidence>
<evidence type="ECO:0000256" key="6">
    <source>
        <dbReference type="ARBA" id="ARBA00022679"/>
    </source>
</evidence>
<dbReference type="SMART" id="SM00387">
    <property type="entry name" value="HATPase_c"/>
    <property type="match status" value="1"/>
</dbReference>
<evidence type="ECO:0000256" key="2">
    <source>
        <dbReference type="ARBA" id="ARBA00004651"/>
    </source>
</evidence>
<dbReference type="FunFam" id="1.10.287.130:FF:000001">
    <property type="entry name" value="Two-component sensor histidine kinase"/>
    <property type="match status" value="1"/>
</dbReference>
<evidence type="ECO:0000256" key="15">
    <source>
        <dbReference type="SAM" id="Phobius"/>
    </source>
</evidence>
<dbReference type="CDD" id="cd06225">
    <property type="entry name" value="HAMP"/>
    <property type="match status" value="1"/>
</dbReference>
<evidence type="ECO:0000256" key="5">
    <source>
        <dbReference type="ARBA" id="ARBA00022553"/>
    </source>
</evidence>
<dbReference type="SMART" id="SM00388">
    <property type="entry name" value="HisKA"/>
    <property type="match status" value="1"/>
</dbReference>
<evidence type="ECO:0000256" key="9">
    <source>
        <dbReference type="ARBA" id="ARBA00022777"/>
    </source>
</evidence>
<dbReference type="InterPro" id="IPR004358">
    <property type="entry name" value="Sig_transdc_His_kin-like_C"/>
</dbReference>
<evidence type="ECO:0000259" key="17">
    <source>
        <dbReference type="PROSITE" id="PS50885"/>
    </source>
</evidence>
<keyword evidence="4" id="KW-1003">Cell membrane</keyword>
<dbReference type="GO" id="GO:0005524">
    <property type="term" value="F:ATP binding"/>
    <property type="evidence" value="ECO:0007669"/>
    <property type="project" value="UniProtKB-KW"/>
</dbReference>